<keyword evidence="3" id="KW-0408">Iron</keyword>
<dbReference type="SUPFAM" id="SSF102114">
    <property type="entry name" value="Radical SAM enzymes"/>
    <property type="match status" value="1"/>
</dbReference>
<sequence length="171" mass="19177">MSVHYQVNITYECNLQCKLCAEFFDVLPWPDAEITIDDLKLGARLLQKHGVKVKAARIAGGEATLHSKFMECMETIRNEWSAEWMILCTNGTTTFPREKLTDVKMRYSPPSEKKKKKHQPCMISPDDLGLKTKAHIKGCDLAGRCGRLFDAFGFGPCGIAGTLGRVLRIDL</sequence>
<accession>X0Y1N9</accession>
<reference evidence="5" key="1">
    <citation type="journal article" date="2014" name="Front. Microbiol.">
        <title>High frequency of phylogenetically diverse reductive dehalogenase-homologous genes in deep subseafloor sedimentary metagenomes.</title>
        <authorList>
            <person name="Kawai M."/>
            <person name="Futagami T."/>
            <person name="Toyoda A."/>
            <person name="Takaki Y."/>
            <person name="Nishi S."/>
            <person name="Hori S."/>
            <person name="Arai W."/>
            <person name="Tsubouchi T."/>
            <person name="Morono Y."/>
            <person name="Uchiyama I."/>
            <person name="Ito T."/>
            <person name="Fujiyama A."/>
            <person name="Inagaki F."/>
            <person name="Takami H."/>
        </authorList>
    </citation>
    <scope>NUCLEOTIDE SEQUENCE</scope>
    <source>
        <strain evidence="5">Expedition CK06-06</strain>
    </source>
</reference>
<keyword evidence="4" id="KW-0411">Iron-sulfur</keyword>
<dbReference type="GO" id="GO:0051536">
    <property type="term" value="F:iron-sulfur cluster binding"/>
    <property type="evidence" value="ECO:0007669"/>
    <property type="project" value="UniProtKB-KW"/>
</dbReference>
<comment type="caution">
    <text evidence="5">The sequence shown here is derived from an EMBL/GenBank/DDBJ whole genome shotgun (WGS) entry which is preliminary data.</text>
</comment>
<dbReference type="AlphaFoldDB" id="X0Y1N9"/>
<dbReference type="InterPro" id="IPR050377">
    <property type="entry name" value="Radical_SAM_PqqE_MftC-like"/>
</dbReference>
<dbReference type="PANTHER" id="PTHR11228">
    <property type="entry name" value="RADICAL SAM DOMAIN PROTEIN"/>
    <property type="match status" value="1"/>
</dbReference>
<dbReference type="EMBL" id="BARS01055878">
    <property type="protein sequence ID" value="GAG49759.1"/>
    <property type="molecule type" value="Genomic_DNA"/>
</dbReference>
<keyword evidence="1" id="KW-0949">S-adenosyl-L-methionine</keyword>
<protein>
    <recommendedName>
        <fullName evidence="6">Radical SAM core domain-containing protein</fullName>
    </recommendedName>
</protein>
<evidence type="ECO:0000256" key="4">
    <source>
        <dbReference type="ARBA" id="ARBA00023014"/>
    </source>
</evidence>
<evidence type="ECO:0000313" key="5">
    <source>
        <dbReference type="EMBL" id="GAG49759.1"/>
    </source>
</evidence>
<keyword evidence="2" id="KW-0479">Metal-binding</keyword>
<evidence type="ECO:0000256" key="1">
    <source>
        <dbReference type="ARBA" id="ARBA00022691"/>
    </source>
</evidence>
<dbReference type="InterPro" id="IPR007197">
    <property type="entry name" value="rSAM"/>
</dbReference>
<dbReference type="GO" id="GO:0003824">
    <property type="term" value="F:catalytic activity"/>
    <property type="evidence" value="ECO:0007669"/>
    <property type="project" value="InterPro"/>
</dbReference>
<dbReference type="SFLD" id="SFLDS00029">
    <property type="entry name" value="Radical_SAM"/>
    <property type="match status" value="1"/>
</dbReference>
<dbReference type="Gene3D" id="3.20.20.70">
    <property type="entry name" value="Aldolase class I"/>
    <property type="match status" value="1"/>
</dbReference>
<proteinExistence type="predicted"/>
<dbReference type="PANTHER" id="PTHR11228:SF7">
    <property type="entry name" value="PQQA PEPTIDE CYCLASE"/>
    <property type="match status" value="1"/>
</dbReference>
<organism evidence="5">
    <name type="scientific">marine sediment metagenome</name>
    <dbReference type="NCBI Taxonomy" id="412755"/>
    <lineage>
        <taxon>unclassified sequences</taxon>
        <taxon>metagenomes</taxon>
        <taxon>ecological metagenomes</taxon>
    </lineage>
</organism>
<feature type="non-terminal residue" evidence="5">
    <location>
        <position position="171"/>
    </location>
</feature>
<evidence type="ECO:0000256" key="2">
    <source>
        <dbReference type="ARBA" id="ARBA00022723"/>
    </source>
</evidence>
<evidence type="ECO:0000256" key="3">
    <source>
        <dbReference type="ARBA" id="ARBA00023004"/>
    </source>
</evidence>
<gene>
    <name evidence="5" type="ORF">S01H1_82431</name>
</gene>
<dbReference type="InterPro" id="IPR013785">
    <property type="entry name" value="Aldolase_TIM"/>
</dbReference>
<dbReference type="InterPro" id="IPR058240">
    <property type="entry name" value="rSAM_sf"/>
</dbReference>
<evidence type="ECO:0008006" key="6">
    <source>
        <dbReference type="Google" id="ProtNLM"/>
    </source>
</evidence>
<name>X0Y1N9_9ZZZZ</name>
<dbReference type="GO" id="GO:0046872">
    <property type="term" value="F:metal ion binding"/>
    <property type="evidence" value="ECO:0007669"/>
    <property type="project" value="UniProtKB-KW"/>
</dbReference>